<dbReference type="Pfam" id="PF01196">
    <property type="entry name" value="Ribosomal_L17"/>
    <property type="match status" value="1"/>
</dbReference>
<dbReference type="PANTHER" id="PTHR14413:SF16">
    <property type="entry name" value="LARGE RIBOSOMAL SUBUNIT PROTEIN BL17M"/>
    <property type="match status" value="1"/>
</dbReference>
<dbReference type="SUPFAM" id="SSF64263">
    <property type="entry name" value="Prokaryotic ribosomal protein L17"/>
    <property type="match status" value="1"/>
</dbReference>
<dbReference type="GO" id="GO:0003735">
    <property type="term" value="F:structural constituent of ribosome"/>
    <property type="evidence" value="ECO:0007669"/>
    <property type="project" value="InterPro"/>
</dbReference>
<gene>
    <name evidence="4 6" type="primary">rplQ</name>
    <name evidence="6" type="ORF">METESE_03040</name>
</gene>
<keyword evidence="3 4" id="KW-0687">Ribonucleoprotein</keyword>
<dbReference type="Proteomes" id="UP001228113">
    <property type="component" value="Chromosome"/>
</dbReference>
<evidence type="ECO:0000256" key="2">
    <source>
        <dbReference type="ARBA" id="ARBA00022980"/>
    </source>
</evidence>
<dbReference type="HAMAP" id="MF_01368">
    <property type="entry name" value="Ribosomal_bL17"/>
    <property type="match status" value="1"/>
</dbReference>
<comment type="subunit">
    <text evidence="4">Part of the 50S ribosomal subunit. Contacts protein L32.</text>
</comment>
<dbReference type="InterPro" id="IPR036373">
    <property type="entry name" value="Ribosomal_bL17_sf"/>
</dbReference>
<organism evidence="6 7">
    <name type="scientific">Mesoterricola sediminis</name>
    <dbReference type="NCBI Taxonomy" id="2927980"/>
    <lineage>
        <taxon>Bacteria</taxon>
        <taxon>Pseudomonadati</taxon>
        <taxon>Acidobacteriota</taxon>
        <taxon>Holophagae</taxon>
        <taxon>Holophagales</taxon>
        <taxon>Holophagaceae</taxon>
        <taxon>Mesoterricola</taxon>
    </lineage>
</organism>
<dbReference type="KEGG" id="msea:METESE_03040"/>
<dbReference type="Gene3D" id="3.90.1030.10">
    <property type="entry name" value="Ribosomal protein L17"/>
    <property type="match status" value="1"/>
</dbReference>
<comment type="similarity">
    <text evidence="1 4 5">Belongs to the bacterial ribosomal protein bL17 family.</text>
</comment>
<keyword evidence="2 4" id="KW-0689">Ribosomal protein</keyword>
<dbReference type="RefSeq" id="WP_243330339.1">
    <property type="nucleotide sequence ID" value="NZ_AP027081.1"/>
</dbReference>
<dbReference type="InterPro" id="IPR000456">
    <property type="entry name" value="Ribosomal_bL17"/>
</dbReference>
<proteinExistence type="inferred from homology"/>
<sequence length="132" mass="14836">MRHNCSGKRLGRTTNQRKALMKGLAISLVTHERLETTLVKAKELRKFVEPFITLGRKDTVANRRLAMARLGNKAAVEKLFNQEFVGRFTGRQGGYTRILKTDHRLGDAADMAIIELVDYVLPEPKEAEAAAE</sequence>
<dbReference type="NCBIfam" id="TIGR00059">
    <property type="entry name" value="L17"/>
    <property type="match status" value="1"/>
</dbReference>
<accession>A0AA48H0P7</accession>
<evidence type="ECO:0000256" key="3">
    <source>
        <dbReference type="ARBA" id="ARBA00023274"/>
    </source>
</evidence>
<evidence type="ECO:0000256" key="5">
    <source>
        <dbReference type="RuleBase" id="RU000660"/>
    </source>
</evidence>
<protein>
    <recommendedName>
        <fullName evidence="4">Large ribosomal subunit protein bL17</fullName>
    </recommendedName>
</protein>
<reference evidence="6" key="1">
    <citation type="journal article" date="2023" name="Int. J. Syst. Evol. Microbiol.">
        <title>Mesoterricola silvestris gen. nov., sp. nov., Mesoterricola sediminis sp. nov., Geothrix oryzae sp. nov., Geothrix edaphica sp. nov., Geothrix rubra sp. nov., and Geothrix limicola sp. nov., six novel members of Acidobacteriota isolated from soils.</title>
        <authorList>
            <person name="Itoh H."/>
            <person name="Sugisawa Y."/>
            <person name="Mise K."/>
            <person name="Xu Z."/>
            <person name="Kuniyasu M."/>
            <person name="Ushijima N."/>
            <person name="Kawano K."/>
            <person name="Kobayashi E."/>
            <person name="Shiratori Y."/>
            <person name="Masuda Y."/>
            <person name="Senoo K."/>
        </authorList>
    </citation>
    <scope>NUCLEOTIDE SEQUENCE</scope>
    <source>
        <strain evidence="6">W786</strain>
    </source>
</reference>
<dbReference type="GO" id="GO:0006412">
    <property type="term" value="P:translation"/>
    <property type="evidence" value="ECO:0007669"/>
    <property type="project" value="UniProtKB-UniRule"/>
</dbReference>
<name>A0AA48H0P7_9BACT</name>
<dbReference type="AlphaFoldDB" id="A0AA48H0P7"/>
<dbReference type="GO" id="GO:0022625">
    <property type="term" value="C:cytosolic large ribosomal subunit"/>
    <property type="evidence" value="ECO:0007669"/>
    <property type="project" value="TreeGrafter"/>
</dbReference>
<evidence type="ECO:0000313" key="6">
    <source>
        <dbReference type="EMBL" id="BDU75346.1"/>
    </source>
</evidence>
<dbReference type="EMBL" id="AP027081">
    <property type="protein sequence ID" value="BDU75346.1"/>
    <property type="molecule type" value="Genomic_DNA"/>
</dbReference>
<keyword evidence="7" id="KW-1185">Reference proteome</keyword>
<evidence type="ECO:0000256" key="1">
    <source>
        <dbReference type="ARBA" id="ARBA00008777"/>
    </source>
</evidence>
<evidence type="ECO:0000313" key="7">
    <source>
        <dbReference type="Proteomes" id="UP001228113"/>
    </source>
</evidence>
<evidence type="ECO:0000256" key="4">
    <source>
        <dbReference type="HAMAP-Rule" id="MF_01368"/>
    </source>
</evidence>
<dbReference type="PANTHER" id="PTHR14413">
    <property type="entry name" value="RIBOSOMAL PROTEIN L17"/>
    <property type="match status" value="1"/>
</dbReference>